<feature type="transmembrane region" description="Helical" evidence="1">
    <location>
        <begin position="96"/>
        <end position="115"/>
    </location>
</feature>
<dbReference type="GO" id="GO:0005886">
    <property type="term" value="C:plasma membrane"/>
    <property type="evidence" value="ECO:0007669"/>
    <property type="project" value="TreeGrafter"/>
</dbReference>
<feature type="transmembrane region" description="Helical" evidence="1">
    <location>
        <begin position="72"/>
        <end position="90"/>
    </location>
</feature>
<dbReference type="InterPro" id="IPR052712">
    <property type="entry name" value="Acid_resist_chaperone_HdeD"/>
</dbReference>
<dbReference type="AlphaFoldDB" id="A0A372DPC9"/>
<name>A0A372DPC9_9GAMM</name>
<gene>
    <name evidence="2" type="ORF">D0Y53_03495</name>
</gene>
<evidence type="ECO:0000313" key="3">
    <source>
        <dbReference type="Proteomes" id="UP000262917"/>
    </source>
</evidence>
<protein>
    <submittedName>
        <fullName evidence="2">HdeD family acid-resistance protein</fullName>
    </submittedName>
</protein>
<dbReference type="OrthoDB" id="193343at2"/>
<feature type="transmembrane region" description="Helical" evidence="1">
    <location>
        <begin position="127"/>
        <end position="146"/>
    </location>
</feature>
<dbReference type="Proteomes" id="UP000262917">
    <property type="component" value="Unassembled WGS sequence"/>
</dbReference>
<organism evidence="2 3">
    <name type="scientific">Cognatiluteimonas weifangensis</name>
    <dbReference type="NCBI Taxonomy" id="2303539"/>
    <lineage>
        <taxon>Bacteria</taxon>
        <taxon>Pseudomonadati</taxon>
        <taxon>Pseudomonadota</taxon>
        <taxon>Gammaproteobacteria</taxon>
        <taxon>Lysobacterales</taxon>
        <taxon>Lysobacteraceae</taxon>
        <taxon>Cognatiluteimonas</taxon>
    </lineage>
</organism>
<keyword evidence="1" id="KW-0812">Transmembrane</keyword>
<dbReference type="RefSeq" id="WP_117201829.1">
    <property type="nucleotide sequence ID" value="NZ_JBHTBK010000010.1"/>
</dbReference>
<dbReference type="EMBL" id="QVPD01000003">
    <property type="protein sequence ID" value="RFP61403.1"/>
    <property type="molecule type" value="Genomic_DNA"/>
</dbReference>
<evidence type="ECO:0000256" key="1">
    <source>
        <dbReference type="SAM" id="Phobius"/>
    </source>
</evidence>
<dbReference type="Pfam" id="PF03729">
    <property type="entry name" value="DUF308"/>
    <property type="match status" value="1"/>
</dbReference>
<keyword evidence="3" id="KW-1185">Reference proteome</keyword>
<feature type="transmembrane region" description="Helical" evidence="1">
    <location>
        <begin position="152"/>
        <end position="174"/>
    </location>
</feature>
<proteinExistence type="predicted"/>
<dbReference type="PANTHER" id="PTHR34989:SF1">
    <property type="entry name" value="PROTEIN HDED"/>
    <property type="match status" value="1"/>
</dbReference>
<feature type="transmembrane region" description="Helical" evidence="1">
    <location>
        <begin position="12"/>
        <end position="32"/>
    </location>
</feature>
<dbReference type="InterPro" id="IPR005325">
    <property type="entry name" value="DUF308_memb"/>
</dbReference>
<sequence length="182" mass="19650">MSSRVALHLGRSWWVFLGFGLIAIAFGLVAILRPGPTIWALAWAMGVMALAEGAVALSALFARDMPVSKAWLAAYALASLLFGLAAVFFPAVVADALLIVLSAWLLVAGVFRIYHAIRLREVLQDEWLLVISGVLALALGVLFMLFPSQGLMALALWLGAGALVYGMLQVWLGLHLRKLQRP</sequence>
<reference evidence="2 3" key="1">
    <citation type="submission" date="2018-08" db="EMBL/GenBank/DDBJ databases">
        <title>Lysobacter weifangensis sp. nov., a new member of the family 'Xanthomonadaceae', isolated from soil in a farmland.</title>
        <authorList>
            <person name="Zhao H."/>
        </authorList>
    </citation>
    <scope>NUCLEOTIDE SEQUENCE [LARGE SCALE GENOMIC DNA]</scope>
    <source>
        <strain evidence="2 3">WF-2</strain>
    </source>
</reference>
<keyword evidence="1" id="KW-0472">Membrane</keyword>
<feature type="transmembrane region" description="Helical" evidence="1">
    <location>
        <begin position="38"/>
        <end position="60"/>
    </location>
</feature>
<dbReference type="PANTHER" id="PTHR34989">
    <property type="entry name" value="PROTEIN HDED"/>
    <property type="match status" value="1"/>
</dbReference>
<keyword evidence="1" id="KW-1133">Transmembrane helix</keyword>
<evidence type="ECO:0000313" key="2">
    <source>
        <dbReference type="EMBL" id="RFP61403.1"/>
    </source>
</evidence>
<accession>A0A372DPC9</accession>
<comment type="caution">
    <text evidence="2">The sequence shown here is derived from an EMBL/GenBank/DDBJ whole genome shotgun (WGS) entry which is preliminary data.</text>
</comment>